<accession>A0A3B0UHG3</accession>
<dbReference type="Gene3D" id="2.40.280.10">
    <property type="match status" value="1"/>
</dbReference>
<dbReference type="PANTHER" id="PTHR30308:SF2">
    <property type="entry name" value="SSRA-BINDING PROTEIN"/>
    <property type="match status" value="1"/>
</dbReference>
<organism evidence="3">
    <name type="scientific">hydrothermal vent metagenome</name>
    <dbReference type="NCBI Taxonomy" id="652676"/>
    <lineage>
        <taxon>unclassified sequences</taxon>
        <taxon>metagenomes</taxon>
        <taxon>ecological metagenomes</taxon>
    </lineage>
</organism>
<name>A0A3B0UHG3_9ZZZZ</name>
<evidence type="ECO:0000256" key="1">
    <source>
        <dbReference type="ARBA" id="ARBA00022490"/>
    </source>
</evidence>
<proteinExistence type="inferred from homology"/>
<dbReference type="InterPro" id="IPR020081">
    <property type="entry name" value="SsrA-bd_prot_CS"/>
</dbReference>
<dbReference type="GO" id="GO:0003723">
    <property type="term" value="F:RNA binding"/>
    <property type="evidence" value="ECO:0007669"/>
    <property type="project" value="UniProtKB-KW"/>
</dbReference>
<dbReference type="NCBIfam" id="TIGR00086">
    <property type="entry name" value="smpB"/>
    <property type="match status" value="1"/>
</dbReference>
<dbReference type="SUPFAM" id="SSF74982">
    <property type="entry name" value="Small protein B (SmpB)"/>
    <property type="match status" value="1"/>
</dbReference>
<keyword evidence="2" id="KW-0694">RNA-binding</keyword>
<dbReference type="CDD" id="cd09294">
    <property type="entry name" value="SmpB"/>
    <property type="match status" value="1"/>
</dbReference>
<dbReference type="InterPro" id="IPR000037">
    <property type="entry name" value="SsrA-bd_prot"/>
</dbReference>
<evidence type="ECO:0000313" key="3">
    <source>
        <dbReference type="EMBL" id="VAW19076.1"/>
    </source>
</evidence>
<protein>
    <submittedName>
        <fullName evidence="3">TmRNA-binding protein SmpB</fullName>
    </submittedName>
</protein>
<sequence>MVHKTANINIKNRKVTFEYELIEKFIAGIQLSGTEIKSIRGGKVNLSESYCQFVGTELFVKNMHIAEYEMGTCNNHIALRDRKLLLTRKELSKLHKKVKESGLTIIPVRLFVNDRGLAKLQIALARGKKTYDKRESLKRKDAQRDMDRMKKY</sequence>
<dbReference type="InterPro" id="IPR023620">
    <property type="entry name" value="SmpB"/>
</dbReference>
<gene>
    <name evidence="3" type="ORF">MNBD_BACTEROID01-2423</name>
</gene>
<dbReference type="Pfam" id="PF01668">
    <property type="entry name" value="SmpB"/>
    <property type="match status" value="1"/>
</dbReference>
<dbReference type="AlphaFoldDB" id="A0A3B0UHG3"/>
<dbReference type="PANTHER" id="PTHR30308">
    <property type="entry name" value="TMRNA-BINDING COMPONENT OF TRANS-TRANSLATION TAGGING COMPLEX"/>
    <property type="match status" value="1"/>
</dbReference>
<dbReference type="EMBL" id="UOEP01000094">
    <property type="protein sequence ID" value="VAW19076.1"/>
    <property type="molecule type" value="Genomic_DNA"/>
</dbReference>
<evidence type="ECO:0000256" key="2">
    <source>
        <dbReference type="ARBA" id="ARBA00022884"/>
    </source>
</evidence>
<dbReference type="PROSITE" id="PS01317">
    <property type="entry name" value="SSRP"/>
    <property type="match status" value="1"/>
</dbReference>
<dbReference type="GO" id="GO:0005829">
    <property type="term" value="C:cytosol"/>
    <property type="evidence" value="ECO:0007669"/>
    <property type="project" value="TreeGrafter"/>
</dbReference>
<reference evidence="3" key="1">
    <citation type="submission" date="2018-06" db="EMBL/GenBank/DDBJ databases">
        <authorList>
            <person name="Zhirakovskaya E."/>
        </authorList>
    </citation>
    <scope>NUCLEOTIDE SEQUENCE</scope>
</reference>
<keyword evidence="1" id="KW-0963">Cytoplasm</keyword>
<dbReference type="HAMAP" id="MF_00023">
    <property type="entry name" value="SmpB"/>
    <property type="match status" value="1"/>
</dbReference>
<dbReference type="NCBIfam" id="NF003843">
    <property type="entry name" value="PRK05422.1"/>
    <property type="match status" value="1"/>
</dbReference>
<dbReference type="GO" id="GO:0070930">
    <property type="term" value="P:trans-translation-dependent protein tagging"/>
    <property type="evidence" value="ECO:0007669"/>
    <property type="project" value="TreeGrafter"/>
</dbReference>